<evidence type="ECO:0008006" key="3">
    <source>
        <dbReference type="Google" id="ProtNLM"/>
    </source>
</evidence>
<dbReference type="Proteomes" id="UP000198862">
    <property type="component" value="Unassembled WGS sequence"/>
</dbReference>
<proteinExistence type="predicted"/>
<protein>
    <recommendedName>
        <fullName evidence="3">DUF4390 domain-containing protein</fullName>
    </recommendedName>
</protein>
<dbReference type="EMBL" id="FOLO01000003">
    <property type="protein sequence ID" value="SFC01486.1"/>
    <property type="molecule type" value="Genomic_DNA"/>
</dbReference>
<sequence>MKIYLLKPVLLLLLVLIVFMSHTSFAITVKQSVKNEQLNIKMTDINYPKSILDKELNSGLPNNISLHLSASVQGEKVFIFTLNHQITYDLWDEIYIIKTSTSEKSSHLEVIKTASELREFISNIGMLSSNALKQLEPNVTYEINAQILVNPVNSKRIEKIQNWIATSQGYTYNSNESQHNRAPLSNESRALKVGKIDNISNNSSENLNAARPRFQKLFDQILEQYMSSDEVPALWRSKIIKNDINIQNLLDEK</sequence>
<gene>
    <name evidence="1" type="ORF">SAMN02745724_00723</name>
</gene>
<dbReference type="STRING" id="1123010.SAMN02745724_00723"/>
<keyword evidence="2" id="KW-1185">Reference proteome</keyword>
<dbReference type="AlphaFoldDB" id="A0A1I1FR48"/>
<accession>A0A1I1FR48</accession>
<dbReference type="RefSeq" id="WP_091980018.1">
    <property type="nucleotide sequence ID" value="NZ_FOLO01000003.1"/>
</dbReference>
<evidence type="ECO:0000313" key="2">
    <source>
        <dbReference type="Proteomes" id="UP000198862"/>
    </source>
</evidence>
<organism evidence="1 2">
    <name type="scientific">Pseudoalteromonas denitrificans DSM 6059</name>
    <dbReference type="NCBI Taxonomy" id="1123010"/>
    <lineage>
        <taxon>Bacteria</taxon>
        <taxon>Pseudomonadati</taxon>
        <taxon>Pseudomonadota</taxon>
        <taxon>Gammaproteobacteria</taxon>
        <taxon>Alteromonadales</taxon>
        <taxon>Pseudoalteromonadaceae</taxon>
        <taxon>Pseudoalteromonas</taxon>
    </lineage>
</organism>
<evidence type="ECO:0000313" key="1">
    <source>
        <dbReference type="EMBL" id="SFC01486.1"/>
    </source>
</evidence>
<name>A0A1I1FR48_9GAMM</name>
<reference evidence="1 2" key="1">
    <citation type="submission" date="2016-10" db="EMBL/GenBank/DDBJ databases">
        <authorList>
            <person name="de Groot N.N."/>
        </authorList>
    </citation>
    <scope>NUCLEOTIDE SEQUENCE [LARGE SCALE GENOMIC DNA]</scope>
    <source>
        <strain evidence="1 2">DSM 6059</strain>
    </source>
</reference>
<dbReference type="OrthoDB" id="7064485at2"/>